<evidence type="ECO:0000256" key="1">
    <source>
        <dbReference type="ARBA" id="ARBA00003321"/>
    </source>
</evidence>
<evidence type="ECO:0000256" key="7">
    <source>
        <dbReference type="ARBA" id="ARBA00022597"/>
    </source>
</evidence>
<dbReference type="PROSITE" id="PS50850">
    <property type="entry name" value="MFS"/>
    <property type="match status" value="1"/>
</dbReference>
<feature type="transmembrane region" description="Helical" evidence="11">
    <location>
        <begin position="115"/>
        <end position="140"/>
    </location>
</feature>
<feature type="transmembrane region" description="Helical" evidence="11">
    <location>
        <begin position="238"/>
        <end position="264"/>
    </location>
</feature>
<dbReference type="RefSeq" id="WP_282678071.1">
    <property type="nucleotide sequence ID" value="NZ_JAOTLS010000007.1"/>
</dbReference>
<dbReference type="InterPro" id="IPR005964">
    <property type="entry name" value="Glc/Gal_transptr_bac"/>
</dbReference>
<reference evidence="13 14" key="1">
    <citation type="submission" date="2022-09" db="EMBL/GenBank/DDBJ databases">
        <title>The outer-membrane cytochrome OmcA is essential for infection of Shewanella oneidensis by a zebrafish-associated bacteriophage.</title>
        <authorList>
            <person name="Grenfell A.W."/>
            <person name="Intile P."/>
            <person name="Mcfarlane J."/>
            <person name="Leung D."/>
            <person name="Abdalla K."/>
            <person name="Wold M."/>
            <person name="Kees E."/>
            <person name="Gralnick J."/>
        </authorList>
    </citation>
    <scope>NUCLEOTIDE SEQUENCE [LARGE SCALE GENOMIC DNA]</scope>
    <source>
        <strain evidence="13 14">NF-5</strain>
    </source>
</reference>
<keyword evidence="5" id="KW-1003">Cell membrane</keyword>
<dbReference type="Proteomes" id="UP001159075">
    <property type="component" value="Unassembled WGS sequence"/>
</dbReference>
<evidence type="ECO:0000256" key="4">
    <source>
        <dbReference type="ARBA" id="ARBA00022448"/>
    </source>
</evidence>
<feature type="transmembrane region" description="Helical" evidence="11">
    <location>
        <begin position="193"/>
        <end position="212"/>
    </location>
</feature>
<feature type="transmembrane region" description="Helical" evidence="11">
    <location>
        <begin position="328"/>
        <end position="351"/>
    </location>
</feature>
<comment type="similarity">
    <text evidence="3">Belongs to the major facilitator superfamily. FHS transporter (TC 2.A.1.7) family.</text>
</comment>
<feature type="transmembrane region" description="Helical" evidence="11">
    <location>
        <begin position="389"/>
        <end position="409"/>
    </location>
</feature>
<dbReference type="Gene3D" id="1.20.1250.20">
    <property type="entry name" value="MFS general substrate transporter like domains"/>
    <property type="match status" value="2"/>
</dbReference>
<feature type="transmembrane region" description="Helical" evidence="11">
    <location>
        <begin position="58"/>
        <end position="79"/>
    </location>
</feature>
<proteinExistence type="inferred from homology"/>
<dbReference type="InterPro" id="IPR011701">
    <property type="entry name" value="MFS"/>
</dbReference>
<keyword evidence="9 11" id="KW-1133">Transmembrane helix</keyword>
<comment type="caution">
    <text evidence="13">The sequence shown here is derived from an EMBL/GenBank/DDBJ whole genome shotgun (WGS) entry which is preliminary data.</text>
</comment>
<dbReference type="InterPro" id="IPR036259">
    <property type="entry name" value="MFS_trans_sf"/>
</dbReference>
<accession>A0ABT6UG49</accession>
<evidence type="ECO:0000256" key="10">
    <source>
        <dbReference type="ARBA" id="ARBA00023136"/>
    </source>
</evidence>
<keyword evidence="8 11" id="KW-0812">Transmembrane</keyword>
<keyword evidence="14" id="KW-1185">Reference proteome</keyword>
<dbReference type="PANTHER" id="PTHR43702">
    <property type="entry name" value="L-FUCOSE-PROTON SYMPORTER"/>
    <property type="match status" value="1"/>
</dbReference>
<evidence type="ECO:0000259" key="12">
    <source>
        <dbReference type="PROSITE" id="PS50850"/>
    </source>
</evidence>
<keyword evidence="10 11" id="KW-0472">Membrane</keyword>
<dbReference type="SUPFAM" id="SSF103473">
    <property type="entry name" value="MFS general substrate transporter"/>
    <property type="match status" value="1"/>
</dbReference>
<feature type="transmembrane region" description="Helical" evidence="11">
    <location>
        <begin position="24"/>
        <end position="46"/>
    </location>
</feature>
<keyword evidence="6" id="KW-0997">Cell inner membrane</keyword>
<evidence type="ECO:0000256" key="8">
    <source>
        <dbReference type="ARBA" id="ARBA00022692"/>
    </source>
</evidence>
<dbReference type="CDD" id="cd17394">
    <property type="entry name" value="MFS_FucP_like"/>
    <property type="match status" value="1"/>
</dbReference>
<keyword evidence="4" id="KW-0813">Transport</keyword>
<sequence>MAATPLSHTRVTSNSGGINGRNGFALTSLTSLFFMWGFITCLNDILIPHLKAVFELNYAQAMLIQFCFFGAYFLVSLPAGALVKRLGYQKGIVVGLLTAALGCGLFYPAAVSATYGVFLGALFVLASGITVLQVAANPYVTILGPVETASSRLTLTQAFNSLGTTVAPAFGSVLILSVAVGTSAEAEAETVKLPYLLLCGMLLLLAVVFALLKLPQIHGSEDSDSNKESSSAFDHKHLILGAIGIFVYVGGEVAIGSFLVNFLGEPHVTGMAEAEAAQYIAFYWGGAMVGRFIGAAVMQKVDAGRVLGFNALIAAILVLIAINTEGSLAMWAILAVGLFNSIMFPTIFSLALKNLGSATAQGAGVLCLAIVGGALVPLLQGFLADSIGLSGSFILPVLCYGYILFYGLIGSKPQGANK</sequence>
<evidence type="ECO:0000313" key="14">
    <source>
        <dbReference type="Proteomes" id="UP001159075"/>
    </source>
</evidence>
<evidence type="ECO:0000256" key="6">
    <source>
        <dbReference type="ARBA" id="ARBA00022519"/>
    </source>
</evidence>
<protein>
    <submittedName>
        <fullName evidence="13">Sugar MFS transporter</fullName>
    </submittedName>
</protein>
<dbReference type="NCBIfam" id="TIGR01272">
    <property type="entry name" value="gluP"/>
    <property type="match status" value="1"/>
</dbReference>
<evidence type="ECO:0000256" key="11">
    <source>
        <dbReference type="SAM" id="Phobius"/>
    </source>
</evidence>
<feature type="domain" description="Major facilitator superfamily (MFS) profile" evidence="12">
    <location>
        <begin position="25"/>
        <end position="414"/>
    </location>
</feature>
<comment type="subcellular location">
    <subcellularLocation>
        <location evidence="2">Cell inner membrane</location>
        <topology evidence="2">Multi-pass membrane protein</topology>
    </subcellularLocation>
</comment>
<dbReference type="EMBL" id="JAOTLW010000012">
    <property type="protein sequence ID" value="MDI5832466.1"/>
    <property type="molecule type" value="Genomic_DNA"/>
</dbReference>
<feature type="transmembrane region" description="Helical" evidence="11">
    <location>
        <begin position="306"/>
        <end position="322"/>
    </location>
</feature>
<name>A0ABT6UG49_9GAMM</name>
<feature type="transmembrane region" description="Helical" evidence="11">
    <location>
        <begin position="363"/>
        <end position="383"/>
    </location>
</feature>
<evidence type="ECO:0000256" key="2">
    <source>
        <dbReference type="ARBA" id="ARBA00004429"/>
    </source>
</evidence>
<organism evidence="13 14">
    <name type="scientific">Shewanella xiamenensis</name>
    <dbReference type="NCBI Taxonomy" id="332186"/>
    <lineage>
        <taxon>Bacteria</taxon>
        <taxon>Pseudomonadati</taxon>
        <taxon>Pseudomonadota</taxon>
        <taxon>Gammaproteobacteria</taxon>
        <taxon>Alteromonadales</taxon>
        <taxon>Shewanellaceae</taxon>
        <taxon>Shewanella</taxon>
    </lineage>
</organism>
<feature type="transmembrane region" description="Helical" evidence="11">
    <location>
        <begin position="91"/>
        <end position="109"/>
    </location>
</feature>
<feature type="transmembrane region" description="Helical" evidence="11">
    <location>
        <begin position="276"/>
        <end position="294"/>
    </location>
</feature>
<feature type="transmembrane region" description="Helical" evidence="11">
    <location>
        <begin position="161"/>
        <end position="181"/>
    </location>
</feature>
<dbReference type="InterPro" id="IPR020846">
    <property type="entry name" value="MFS_dom"/>
</dbReference>
<gene>
    <name evidence="13" type="ORF">ODY93_12885</name>
</gene>
<evidence type="ECO:0000256" key="9">
    <source>
        <dbReference type="ARBA" id="ARBA00022989"/>
    </source>
</evidence>
<evidence type="ECO:0000256" key="5">
    <source>
        <dbReference type="ARBA" id="ARBA00022475"/>
    </source>
</evidence>
<evidence type="ECO:0000256" key="3">
    <source>
        <dbReference type="ARBA" id="ARBA00009120"/>
    </source>
</evidence>
<evidence type="ECO:0000313" key="13">
    <source>
        <dbReference type="EMBL" id="MDI5832466.1"/>
    </source>
</evidence>
<dbReference type="InterPro" id="IPR050375">
    <property type="entry name" value="MFS_TsgA-like"/>
</dbReference>
<keyword evidence="7" id="KW-0762">Sugar transport</keyword>
<dbReference type="PANTHER" id="PTHR43702:SF3">
    <property type="entry name" value="PROTEIN TSGA"/>
    <property type="match status" value="1"/>
</dbReference>
<comment type="function">
    <text evidence="1">Intake of glucose and galactose.</text>
</comment>
<dbReference type="Pfam" id="PF07690">
    <property type="entry name" value="MFS_1"/>
    <property type="match status" value="1"/>
</dbReference>